<reference evidence="2" key="1">
    <citation type="submission" date="2020-11" db="EMBL/GenBank/DDBJ databases">
        <authorList>
            <consortium name="DOE Joint Genome Institute"/>
            <person name="Ahrendt S."/>
            <person name="Riley R."/>
            <person name="Andreopoulos W."/>
            <person name="Labutti K."/>
            <person name="Pangilinan J."/>
            <person name="Ruiz-Duenas F.J."/>
            <person name="Barrasa J.M."/>
            <person name="Sanchez-Garcia M."/>
            <person name="Camarero S."/>
            <person name="Miyauchi S."/>
            <person name="Serrano A."/>
            <person name="Linde D."/>
            <person name="Babiker R."/>
            <person name="Drula E."/>
            <person name="Ayuso-Fernandez I."/>
            <person name="Pacheco R."/>
            <person name="Padilla G."/>
            <person name="Ferreira P."/>
            <person name="Barriuso J."/>
            <person name="Kellner H."/>
            <person name="Castanera R."/>
            <person name="Alfaro M."/>
            <person name="Ramirez L."/>
            <person name="Pisabarro A.G."/>
            <person name="Kuo A."/>
            <person name="Tritt A."/>
            <person name="Lipzen A."/>
            <person name="He G."/>
            <person name="Yan M."/>
            <person name="Ng V."/>
            <person name="Cullen D."/>
            <person name="Martin F."/>
            <person name="Rosso M.-N."/>
            <person name="Henrissat B."/>
            <person name="Hibbett D."/>
            <person name="Martinez A.T."/>
            <person name="Grigoriev I.V."/>
        </authorList>
    </citation>
    <scope>NUCLEOTIDE SEQUENCE</scope>
    <source>
        <strain evidence="2">CIRM-BRFM 674</strain>
    </source>
</reference>
<accession>A0A9P5Z0Y9</accession>
<sequence>MDADLDWCLTCERRLDGPQPYCSDLCKQRARTLPLPPQLVHHEYDEYNNHNDEDDVDDDDDEDTHNVVVHASTPHSWRWMPTDEAAIAAWAADIPYGAPPAEQEIISASPAPFRAAPPPNLIRPARRAVPPTLSMSTPPRELPPPSTPVLTPRRHPSTTSMAPSGYASMGQTSLCTTAATGSSLALSTPPLSQPVPISGSAGRQLHPSNTNDAHVVRSWVSPSPAALAPATARHYPHLQHLLHVHDAAAAALQKSASRKLLPAMLEPLAASWRPDADVFEEKASLPRVHTFRGDDHPSFRTRGRKESRAAA</sequence>
<evidence type="ECO:0000313" key="2">
    <source>
        <dbReference type="EMBL" id="KAF9478275.1"/>
    </source>
</evidence>
<feature type="compositionally biased region" description="Basic and acidic residues" evidence="1">
    <location>
        <begin position="291"/>
        <end position="311"/>
    </location>
</feature>
<gene>
    <name evidence="2" type="ORF">BDN70DRAFT_933514</name>
</gene>
<protein>
    <submittedName>
        <fullName evidence="2">Uncharacterized protein</fullName>
    </submittedName>
</protein>
<dbReference type="EMBL" id="MU155238">
    <property type="protein sequence ID" value="KAF9478275.1"/>
    <property type="molecule type" value="Genomic_DNA"/>
</dbReference>
<feature type="region of interest" description="Disordered" evidence="1">
    <location>
        <begin position="285"/>
        <end position="311"/>
    </location>
</feature>
<keyword evidence="3" id="KW-1185">Reference proteome</keyword>
<organism evidence="2 3">
    <name type="scientific">Pholiota conissans</name>
    <dbReference type="NCBI Taxonomy" id="109636"/>
    <lineage>
        <taxon>Eukaryota</taxon>
        <taxon>Fungi</taxon>
        <taxon>Dikarya</taxon>
        <taxon>Basidiomycota</taxon>
        <taxon>Agaricomycotina</taxon>
        <taxon>Agaricomycetes</taxon>
        <taxon>Agaricomycetidae</taxon>
        <taxon>Agaricales</taxon>
        <taxon>Agaricineae</taxon>
        <taxon>Strophariaceae</taxon>
        <taxon>Pholiota</taxon>
    </lineage>
</organism>
<evidence type="ECO:0000313" key="3">
    <source>
        <dbReference type="Proteomes" id="UP000807469"/>
    </source>
</evidence>
<proteinExistence type="predicted"/>
<evidence type="ECO:0000256" key="1">
    <source>
        <dbReference type="SAM" id="MobiDB-lite"/>
    </source>
</evidence>
<dbReference type="OrthoDB" id="2210012at2759"/>
<dbReference type="AlphaFoldDB" id="A0A9P5Z0Y9"/>
<feature type="region of interest" description="Disordered" evidence="1">
    <location>
        <begin position="130"/>
        <end position="163"/>
    </location>
</feature>
<dbReference type="Proteomes" id="UP000807469">
    <property type="component" value="Unassembled WGS sequence"/>
</dbReference>
<name>A0A9P5Z0Y9_9AGAR</name>
<comment type="caution">
    <text evidence="2">The sequence shown here is derived from an EMBL/GenBank/DDBJ whole genome shotgun (WGS) entry which is preliminary data.</text>
</comment>